<keyword evidence="1" id="KW-1133">Transmembrane helix</keyword>
<proteinExistence type="predicted"/>
<dbReference type="RefSeq" id="WP_183355538.1">
    <property type="nucleotide sequence ID" value="NZ_BLXX01000010.1"/>
</dbReference>
<feature type="transmembrane region" description="Helical" evidence="1">
    <location>
        <begin position="60"/>
        <end position="84"/>
    </location>
</feature>
<feature type="transmembrane region" description="Helical" evidence="1">
    <location>
        <begin position="30"/>
        <end position="48"/>
    </location>
</feature>
<sequence length="443" mass="47499">MTALKLVPHLVAFFGMATVALRGATRRGMLAGAALAGFLGGAGLAATLTGSVPGEFTYSLLRALLALPFLLLCAVSFAALYLSVGGKLPLARLERVAGWPLTRTLGLLVASAGAGAVAGTRLGGALPLWGWGALAAAAACLALAALLLESRLPATLTTSRAGFIALTVALLLFSASWSTRLDLFAPLTMKVMKFTHDFVHQFFESMLIPDHLFIHSYLWGYIGLLFGKEVGFWGGLVIWFTPVVMVLLAIRLERLPSVGHLRQGAQRRRMLAEAIRARRLRLVLPGIAVLLLAYAVYRSLYPSVEYWDPKPVPVTANAGGEIFLPRKGEIDLMDGKLHKFLYQQGGKTARFFVLLAPSGKLTVDLDACAICKPDGYGQAEGTVLCYYCKTLIPLETVGKPGGCNPVPVEFTEKDDGIHLNGVTLINTWSGTVQSTTRTMEKGK</sequence>
<protein>
    <recommendedName>
        <fullName evidence="2">Membrane iron-sulfur containing protein FtrD-like domain-containing protein</fullName>
    </recommendedName>
</protein>
<evidence type="ECO:0000256" key="1">
    <source>
        <dbReference type="SAM" id="Phobius"/>
    </source>
</evidence>
<accession>A0A6V8MLV6</accession>
<evidence type="ECO:0000313" key="4">
    <source>
        <dbReference type="Proteomes" id="UP000556026"/>
    </source>
</evidence>
<feature type="transmembrane region" description="Helical" evidence="1">
    <location>
        <begin position="279"/>
        <end position="297"/>
    </location>
</feature>
<organism evidence="3 4">
    <name type="scientific">Geomonas silvestris</name>
    <dbReference type="NCBI Taxonomy" id="2740184"/>
    <lineage>
        <taxon>Bacteria</taxon>
        <taxon>Pseudomonadati</taxon>
        <taxon>Thermodesulfobacteriota</taxon>
        <taxon>Desulfuromonadia</taxon>
        <taxon>Geobacterales</taxon>
        <taxon>Geobacteraceae</taxon>
        <taxon>Geomonas</taxon>
    </lineage>
</organism>
<dbReference type="Pfam" id="PF10080">
    <property type="entry name" value="FtrD-like"/>
    <property type="match status" value="1"/>
</dbReference>
<keyword evidence="1" id="KW-0812">Transmembrane</keyword>
<evidence type="ECO:0000259" key="2">
    <source>
        <dbReference type="Pfam" id="PF10080"/>
    </source>
</evidence>
<feature type="domain" description="Membrane iron-sulfur containing protein FtrD-like" evidence="2">
    <location>
        <begin position="333"/>
        <end position="424"/>
    </location>
</feature>
<name>A0A6V8MLV6_9BACT</name>
<keyword evidence="4" id="KW-1185">Reference proteome</keyword>
<evidence type="ECO:0000313" key="3">
    <source>
        <dbReference type="EMBL" id="GFO60723.1"/>
    </source>
</evidence>
<comment type="caution">
    <text evidence="3">The sequence shown here is derived from an EMBL/GenBank/DDBJ whole genome shotgun (WGS) entry which is preliminary data.</text>
</comment>
<dbReference type="AlphaFoldDB" id="A0A6V8MLV6"/>
<feature type="transmembrane region" description="Helical" evidence="1">
    <location>
        <begin position="160"/>
        <end position="179"/>
    </location>
</feature>
<feature type="transmembrane region" description="Helical" evidence="1">
    <location>
        <begin position="128"/>
        <end position="148"/>
    </location>
</feature>
<dbReference type="Proteomes" id="UP000556026">
    <property type="component" value="Unassembled WGS sequence"/>
</dbReference>
<feature type="transmembrane region" description="Helical" evidence="1">
    <location>
        <begin position="105"/>
        <end position="122"/>
    </location>
</feature>
<keyword evidence="1" id="KW-0472">Membrane</keyword>
<feature type="transmembrane region" description="Helical" evidence="1">
    <location>
        <begin position="230"/>
        <end position="252"/>
    </location>
</feature>
<dbReference type="EMBL" id="BLXX01000010">
    <property type="protein sequence ID" value="GFO60723.1"/>
    <property type="molecule type" value="Genomic_DNA"/>
</dbReference>
<reference evidence="4" key="1">
    <citation type="submission" date="2020-06" db="EMBL/GenBank/DDBJ databases">
        <title>Draft genomic sequence of Geomonas sp. Red330.</title>
        <authorList>
            <person name="Itoh H."/>
            <person name="Zhenxing X."/>
            <person name="Ushijima N."/>
            <person name="Masuda Y."/>
            <person name="Shiratori Y."/>
            <person name="Senoo K."/>
        </authorList>
    </citation>
    <scope>NUCLEOTIDE SEQUENCE [LARGE SCALE GENOMIC DNA]</scope>
    <source>
        <strain evidence="4">Red330</strain>
    </source>
</reference>
<feature type="transmembrane region" description="Helical" evidence="1">
    <location>
        <begin position="6"/>
        <end position="23"/>
    </location>
</feature>
<dbReference type="InterPro" id="IPR018758">
    <property type="entry name" value="FtrD-like"/>
</dbReference>
<gene>
    <name evidence="3" type="ORF">GMST_30480</name>
</gene>